<dbReference type="RefSeq" id="WP_012056722.1">
    <property type="nucleotide sequence ID" value="NZ_CP007389.1"/>
</dbReference>
<keyword evidence="3" id="KW-0408">Iron</keyword>
<dbReference type="Pfam" id="PF04060">
    <property type="entry name" value="FeS"/>
    <property type="match status" value="1"/>
</dbReference>
<name>A0ABN4UVK5_9BACT</name>
<keyword evidence="8" id="KW-1185">Reference proteome</keyword>
<dbReference type="EMBL" id="CP007389">
    <property type="protein sequence ID" value="APT73527.1"/>
    <property type="molecule type" value="Genomic_DNA"/>
</dbReference>
<dbReference type="Pfam" id="PF02906">
    <property type="entry name" value="Fe_hyd_lg_C"/>
    <property type="match status" value="1"/>
</dbReference>
<accession>A0ABN4UVK5</accession>
<dbReference type="Pfam" id="PF13237">
    <property type="entry name" value="Fer4_10"/>
    <property type="match status" value="1"/>
</dbReference>
<sequence length="519" mass="59582">MEKYIISNDANCKYCYKCLRNCPVKSISFSENKSIVIDEQCIVCGTCIEICPQNAKNYKKDLDKLLLLFGNRFVVSIAPSFFAHFDNPFKVIAFLKKNGAIVNETSLGAEYVSREYEKFDKTVISTACPVVVELIEKYFPEKIDFLANVVSPAVAHAKILKKLYDFPLVFLGPCIAKKRELEGYFDVVITFEELEEVFDENFDEAFPDAPYPNMGRYYPITGGIIKNTNFQNHITIEGVENIKKFLSRLDVIDEKYFIEMSACVGGCIEGPCSRKDISLIEKKTRLLKSIKKLPKGDLTEFDIDLKRKFLSQKKEVQYSKEEIQKVLISMGKSDKSKELNCSACGYDTCQEKAIAVLEKKAEKEMCITYLIEKVSSVSNMLVEETPNLIIITHNGKIVYKNKVARLKFMSLSNVKIMELVKNINNNQIEEMEINGRRYKFLTKRFLLPENSGEVFILTDITKEIEQEEKMKMLKKQTIEKIEEVLNKQMLLAQEIASLLGESIAETKSHFVEFKKFMEE</sequence>
<protein>
    <submittedName>
        <fullName evidence="7">Ferredoxin</fullName>
    </submittedName>
</protein>
<dbReference type="InterPro" id="IPR009016">
    <property type="entry name" value="Fe_hydrogenase"/>
</dbReference>
<dbReference type="SUPFAM" id="SSF54862">
    <property type="entry name" value="4Fe-4S ferredoxins"/>
    <property type="match status" value="1"/>
</dbReference>
<dbReference type="InterPro" id="IPR004108">
    <property type="entry name" value="Fe_hydrogenase_lsu_C"/>
</dbReference>
<feature type="domain" description="4Fe-4S ferredoxin-type" evidence="5">
    <location>
        <begin position="2"/>
        <end position="32"/>
    </location>
</feature>
<dbReference type="Gene3D" id="3.30.70.20">
    <property type="match status" value="1"/>
</dbReference>
<evidence type="ECO:0000313" key="7">
    <source>
        <dbReference type="EMBL" id="APT73527.1"/>
    </source>
</evidence>
<evidence type="ECO:0000256" key="4">
    <source>
        <dbReference type="ARBA" id="ARBA00023014"/>
    </source>
</evidence>
<dbReference type="Gene3D" id="1.10.15.40">
    <property type="entry name" value="Electron transport complex subunit B, putative Fe-S cluster"/>
    <property type="match status" value="1"/>
</dbReference>
<proteinExistence type="predicted"/>
<dbReference type="Proteomes" id="UP000185490">
    <property type="component" value="Chromosome"/>
</dbReference>
<dbReference type="PANTHER" id="PTHR11615">
    <property type="entry name" value="NITRATE, FORMATE, IRON DEHYDROGENASE"/>
    <property type="match status" value="1"/>
</dbReference>
<evidence type="ECO:0000256" key="3">
    <source>
        <dbReference type="ARBA" id="ARBA00023004"/>
    </source>
</evidence>
<feature type="domain" description="4Fe-4S ferredoxin-type" evidence="5">
    <location>
        <begin position="33"/>
        <end position="61"/>
    </location>
</feature>
<dbReference type="SUPFAM" id="SSF53920">
    <property type="entry name" value="Fe-only hydrogenase"/>
    <property type="match status" value="1"/>
</dbReference>
<dbReference type="PROSITE" id="PS51656">
    <property type="entry name" value="4FE4S"/>
    <property type="match status" value="1"/>
</dbReference>
<keyword evidence="1" id="KW-0004">4Fe-4S</keyword>
<evidence type="ECO:0000259" key="5">
    <source>
        <dbReference type="PROSITE" id="PS51379"/>
    </source>
</evidence>
<evidence type="ECO:0000256" key="1">
    <source>
        <dbReference type="ARBA" id="ARBA00022485"/>
    </source>
</evidence>
<reference evidence="7 8" key="1">
    <citation type="submission" date="2014-02" db="EMBL/GenBank/DDBJ databases">
        <title>Diversity of Thermotogales isolates from hydrothermal vents.</title>
        <authorList>
            <person name="Haverkamp T.H.A."/>
            <person name="Lossouarn J."/>
            <person name="Geslin C."/>
            <person name="Nesbo C.L."/>
        </authorList>
    </citation>
    <scope>NUCLEOTIDE SEQUENCE [LARGE SCALE GENOMIC DNA]</scope>
    <source>
        <strain evidence="7 8">431</strain>
    </source>
</reference>
<dbReference type="InterPro" id="IPR007202">
    <property type="entry name" value="4Fe-4S_dom"/>
</dbReference>
<gene>
    <name evidence="7" type="ORF">BW47_02650</name>
</gene>
<keyword evidence="2" id="KW-0479">Metal-binding</keyword>
<dbReference type="Gene3D" id="3.40.950.10">
    <property type="entry name" value="Fe-only Hydrogenase (Larger Subunit), Chain L, domain 3"/>
    <property type="match status" value="1"/>
</dbReference>
<feature type="domain" description="4Fe-4S" evidence="6">
    <location>
        <begin position="321"/>
        <end position="383"/>
    </location>
</feature>
<organism evidence="7 8">
    <name type="scientific">Thermosipho melanesiensis</name>
    <dbReference type="NCBI Taxonomy" id="46541"/>
    <lineage>
        <taxon>Bacteria</taxon>
        <taxon>Thermotogati</taxon>
        <taxon>Thermotogota</taxon>
        <taxon>Thermotogae</taxon>
        <taxon>Thermotogales</taxon>
        <taxon>Fervidobacteriaceae</taxon>
        <taxon>Thermosipho</taxon>
    </lineage>
</organism>
<evidence type="ECO:0000313" key="8">
    <source>
        <dbReference type="Proteomes" id="UP000185490"/>
    </source>
</evidence>
<dbReference type="PROSITE" id="PS00198">
    <property type="entry name" value="4FE4S_FER_1"/>
    <property type="match status" value="1"/>
</dbReference>
<dbReference type="InterPro" id="IPR017900">
    <property type="entry name" value="4Fe4S_Fe_S_CS"/>
</dbReference>
<evidence type="ECO:0000256" key="2">
    <source>
        <dbReference type="ARBA" id="ARBA00022723"/>
    </source>
</evidence>
<dbReference type="InterPro" id="IPR017896">
    <property type="entry name" value="4Fe4S_Fe-S-bd"/>
</dbReference>
<dbReference type="PROSITE" id="PS51379">
    <property type="entry name" value="4FE4S_FER_2"/>
    <property type="match status" value="2"/>
</dbReference>
<evidence type="ECO:0000259" key="6">
    <source>
        <dbReference type="PROSITE" id="PS51656"/>
    </source>
</evidence>
<keyword evidence="4" id="KW-0411">Iron-sulfur</keyword>
<dbReference type="InterPro" id="IPR050340">
    <property type="entry name" value="Cytosolic_Fe-S_CAF"/>
</dbReference>